<proteinExistence type="predicted"/>
<keyword evidence="2" id="KW-1133">Transmembrane helix</keyword>
<feature type="transmembrane region" description="Helical" evidence="2">
    <location>
        <begin position="6"/>
        <end position="28"/>
    </location>
</feature>
<evidence type="ECO:0000256" key="1">
    <source>
        <dbReference type="SAM" id="MobiDB-lite"/>
    </source>
</evidence>
<protein>
    <submittedName>
        <fullName evidence="3">Unannotated protein</fullName>
    </submittedName>
</protein>
<reference evidence="3" key="1">
    <citation type="submission" date="2020-05" db="EMBL/GenBank/DDBJ databases">
        <authorList>
            <person name="Chiriac C."/>
            <person name="Salcher M."/>
            <person name="Ghai R."/>
            <person name="Kavagutti S V."/>
        </authorList>
    </citation>
    <scope>NUCLEOTIDE SEQUENCE</scope>
</reference>
<gene>
    <name evidence="3" type="ORF">UFOPK3267_00755</name>
</gene>
<evidence type="ECO:0000256" key="2">
    <source>
        <dbReference type="SAM" id="Phobius"/>
    </source>
</evidence>
<keyword evidence="2" id="KW-0812">Transmembrane</keyword>
<evidence type="ECO:0000313" key="3">
    <source>
        <dbReference type="EMBL" id="CAB4848648.1"/>
    </source>
</evidence>
<feature type="region of interest" description="Disordered" evidence="1">
    <location>
        <begin position="123"/>
        <end position="167"/>
    </location>
</feature>
<keyword evidence="2" id="KW-0472">Membrane</keyword>
<organism evidence="3">
    <name type="scientific">freshwater metagenome</name>
    <dbReference type="NCBI Taxonomy" id="449393"/>
    <lineage>
        <taxon>unclassified sequences</taxon>
        <taxon>metagenomes</taxon>
        <taxon>ecological metagenomes</taxon>
    </lineage>
</organism>
<name>A0A6J7BWB6_9ZZZZ</name>
<sequence>MQQGRAHVQVVRVATVVGFAVGVVRLAATQRGRRAEVRRRSNERNDHHQATLHWVRVEEAADGLEADQHAHDQDAGGVGLRRQDRAAVIAERARCVCRSPGEAHCDQRHHDRGHIGEVVRRIRQQSQRRGDQPDHHLHHHDHHVQTEGNGKPALFHPGDLGRHGHTLPRRMRRDNYASGWPLGWLSGWNASDTEFMQNRLPVGVP</sequence>
<dbReference type="AlphaFoldDB" id="A0A6J7BWB6"/>
<dbReference type="EMBL" id="CAFBIY010000028">
    <property type="protein sequence ID" value="CAB4848648.1"/>
    <property type="molecule type" value="Genomic_DNA"/>
</dbReference>
<accession>A0A6J7BWB6</accession>